<dbReference type="InterPro" id="IPR032710">
    <property type="entry name" value="NTF2-like_dom_sf"/>
</dbReference>
<dbReference type="KEGG" id="alt:ambt_09340"/>
<dbReference type="InterPro" id="IPR048469">
    <property type="entry name" value="YchJ-like_M"/>
</dbReference>
<evidence type="ECO:0000313" key="3">
    <source>
        <dbReference type="Proteomes" id="UP000000683"/>
    </source>
</evidence>
<sequence length="175" mass="19595">MRCFCCSNLPFSACCEPFLKGHATPQTAAQLMRSRFSAYASKQFDYVLATYTKVRQPELSVNELTANAANATWFALEVGETHNVPLTAQAEGLTEDIMQINEGATDTVDFTAYYFENINLYQLHETSNFIVEDGKWCYHDGILHDDCGKVKYGRNLPCLCGSGKKFKQCCATKAR</sequence>
<feature type="domain" description="YchJ-like middle NTF2-like" evidence="1">
    <location>
        <begin position="27"/>
        <end position="141"/>
    </location>
</feature>
<dbReference type="SUPFAM" id="SSF54427">
    <property type="entry name" value="NTF2-like"/>
    <property type="match status" value="1"/>
</dbReference>
<evidence type="ECO:0000259" key="1">
    <source>
        <dbReference type="Pfam" id="PF17775"/>
    </source>
</evidence>
<protein>
    <submittedName>
        <fullName evidence="2">SEC-C motif domain-containing protein</fullName>
    </submittedName>
</protein>
<dbReference type="PANTHER" id="PTHR33747">
    <property type="entry name" value="UPF0225 PROTEIN SCO1677"/>
    <property type="match status" value="1"/>
</dbReference>
<dbReference type="eggNOG" id="COG3012">
    <property type="taxonomic scope" value="Bacteria"/>
</dbReference>
<dbReference type="InterPro" id="IPR004027">
    <property type="entry name" value="SEC_C_motif"/>
</dbReference>
<dbReference type="OrthoDB" id="21421at2"/>
<dbReference type="Proteomes" id="UP000000683">
    <property type="component" value="Chromosome"/>
</dbReference>
<accession>F5Z8K1</accession>
<dbReference type="Pfam" id="PF02810">
    <property type="entry name" value="SEC-C"/>
    <property type="match status" value="1"/>
</dbReference>
<gene>
    <name evidence="2" type="ordered locus">ambt_09340</name>
</gene>
<organism evidence="2 3">
    <name type="scientific">Alteromonas naphthalenivorans</name>
    <dbReference type="NCBI Taxonomy" id="715451"/>
    <lineage>
        <taxon>Bacteria</taxon>
        <taxon>Pseudomonadati</taxon>
        <taxon>Pseudomonadota</taxon>
        <taxon>Gammaproteobacteria</taxon>
        <taxon>Alteromonadales</taxon>
        <taxon>Alteromonadaceae</taxon>
        <taxon>Alteromonas/Salinimonas group</taxon>
        <taxon>Alteromonas</taxon>
    </lineage>
</organism>
<dbReference type="EMBL" id="CP002339">
    <property type="protein sequence ID" value="AEF03394.1"/>
    <property type="molecule type" value="Genomic_DNA"/>
</dbReference>
<reference evidence="2 3" key="1">
    <citation type="journal article" date="2011" name="J. Bacteriol.">
        <title>Complete genome sequence of the polycyclic aromatic hydrocarbon-degrading bacterium Alteromonas sp. strain SN2.</title>
        <authorList>
            <person name="Jin H.M."/>
            <person name="Jeong H."/>
            <person name="Moon E.J."/>
            <person name="Math R.K."/>
            <person name="Lee K."/>
            <person name="Kim H.J."/>
            <person name="Jeon C.O."/>
            <person name="Oh T.K."/>
            <person name="Kim J.F."/>
        </authorList>
    </citation>
    <scope>NUCLEOTIDE SEQUENCE [LARGE SCALE GENOMIC DNA]</scope>
    <source>
        <strain evidence="3">JCM 17741 / KACC 18427 / KCTC 11700BP / SN2</strain>
    </source>
</reference>
<name>F5Z8K1_ALTNA</name>
<proteinExistence type="predicted"/>
<dbReference type="PANTHER" id="PTHR33747:SF1">
    <property type="entry name" value="ADENYLATE CYCLASE-ASSOCIATED CAP C-TERMINAL DOMAIN-CONTAINING PROTEIN"/>
    <property type="match status" value="1"/>
</dbReference>
<dbReference type="Pfam" id="PF17775">
    <property type="entry name" value="YchJ_M-like"/>
    <property type="match status" value="1"/>
</dbReference>
<evidence type="ECO:0000313" key="2">
    <source>
        <dbReference type="EMBL" id="AEF03394.1"/>
    </source>
</evidence>
<keyword evidence="3" id="KW-1185">Reference proteome</keyword>
<dbReference type="HOGENOM" id="CLU_099590_0_0_6"/>
<dbReference type="AlphaFoldDB" id="F5Z8K1"/>
<dbReference type="Gene3D" id="3.10.450.50">
    <property type="match status" value="1"/>
</dbReference>
<dbReference type="SUPFAM" id="SSF103642">
    <property type="entry name" value="Sec-C motif"/>
    <property type="match status" value="1"/>
</dbReference>